<dbReference type="EC" id="2.1.4.1" evidence="3"/>
<reference evidence="10" key="3">
    <citation type="journal article" date="2010" name="Genome Res.">
        <title>Population genomic sequencing of Coccidioides fungi reveals recent hybridization and transposon control.</title>
        <authorList>
            <person name="Neafsey D.E."/>
            <person name="Barker B.M."/>
            <person name="Sharpton T.J."/>
            <person name="Stajich J.E."/>
            <person name="Park D.J."/>
            <person name="Whiston E."/>
            <person name="Hung C.-Y."/>
            <person name="McMahan C."/>
            <person name="White J."/>
            <person name="Sykes S."/>
            <person name="Heiman D."/>
            <person name="Young S."/>
            <person name="Zeng Q."/>
            <person name="Abouelleil A."/>
            <person name="Aftuck L."/>
            <person name="Bessette D."/>
            <person name="Brown A."/>
            <person name="FitzGerald M."/>
            <person name="Lui A."/>
            <person name="Macdonald J.P."/>
            <person name="Priest M."/>
            <person name="Orbach M.J."/>
            <person name="Galgiani J.N."/>
            <person name="Kirkland T.N."/>
            <person name="Cole G.T."/>
            <person name="Birren B.W."/>
            <person name="Henn M.R."/>
            <person name="Taylor J.W."/>
            <person name="Rounsley S.D."/>
        </authorList>
    </citation>
    <scope>NUCLEOTIDE SEQUENCE [LARGE SCALE GENOMIC DNA]</scope>
    <source>
        <strain evidence="10">RMSCC 3488</strain>
    </source>
</reference>
<dbReference type="Proteomes" id="UP000054567">
    <property type="component" value="Unassembled WGS sequence"/>
</dbReference>
<evidence type="ECO:0000256" key="6">
    <source>
        <dbReference type="ARBA" id="ARBA00031403"/>
    </source>
</evidence>
<evidence type="ECO:0000256" key="5">
    <source>
        <dbReference type="ARBA" id="ARBA00022679"/>
    </source>
</evidence>
<evidence type="ECO:0000256" key="4">
    <source>
        <dbReference type="ARBA" id="ARBA00016069"/>
    </source>
</evidence>
<comment type="similarity">
    <text evidence="2">Belongs to the amidinotransferase family.</text>
</comment>
<dbReference type="AlphaFoldDB" id="A0A0J6FAF1"/>
<feature type="active site" evidence="8">
    <location>
        <position position="183"/>
    </location>
</feature>
<dbReference type="OrthoDB" id="10264242at2759"/>
<dbReference type="EMBL" id="DS268110">
    <property type="protein sequence ID" value="KMM67208.1"/>
    <property type="molecule type" value="Genomic_DNA"/>
</dbReference>
<reference evidence="10" key="2">
    <citation type="journal article" date="2009" name="Genome Res.">
        <title>Comparative genomic analyses of the human fungal pathogens Coccidioides and their relatives.</title>
        <authorList>
            <person name="Sharpton T.J."/>
            <person name="Stajich J.E."/>
            <person name="Rounsley S.D."/>
            <person name="Gardner M.J."/>
            <person name="Wortman J.R."/>
            <person name="Jordar V.S."/>
            <person name="Maiti R."/>
            <person name="Kodira C.D."/>
            <person name="Neafsey D.E."/>
            <person name="Zeng Q."/>
            <person name="Hung C.-Y."/>
            <person name="McMahan C."/>
            <person name="Muszewska A."/>
            <person name="Grynberg M."/>
            <person name="Mandel M.A."/>
            <person name="Kellner E.M."/>
            <person name="Barker B.M."/>
            <person name="Galgiani J.N."/>
            <person name="Orbach M.J."/>
            <person name="Kirkland T.N."/>
            <person name="Cole G.T."/>
            <person name="Henn M.R."/>
            <person name="Birren B.W."/>
            <person name="Taylor J.W."/>
        </authorList>
    </citation>
    <scope>NUCLEOTIDE SEQUENCE [LARGE SCALE GENOMIC DNA]</scope>
    <source>
        <strain evidence="10">RMSCC 3488</strain>
    </source>
</reference>
<dbReference type="CDD" id="cd21113">
    <property type="entry name" value="amidinotransferase-like"/>
    <property type="match status" value="1"/>
</dbReference>
<gene>
    <name evidence="9" type="ORF">CPAG_03543</name>
</gene>
<evidence type="ECO:0000256" key="3">
    <source>
        <dbReference type="ARBA" id="ARBA00012351"/>
    </source>
</evidence>
<evidence type="ECO:0000256" key="8">
    <source>
        <dbReference type="PIRSR" id="PIRSR633195-1"/>
    </source>
</evidence>
<comment type="pathway">
    <text evidence="1">Amine and polyamine biosynthesis; creatine biosynthesis; creatine from L-arginine and glycine: step 1/2.</text>
</comment>
<evidence type="ECO:0000256" key="1">
    <source>
        <dbReference type="ARBA" id="ARBA00004858"/>
    </source>
</evidence>
<reference evidence="9 10" key="1">
    <citation type="submission" date="2007-06" db="EMBL/GenBank/DDBJ databases">
        <title>The Genome Sequence of Coccidioides posadasii RMSCC_3488.</title>
        <authorList>
            <consortium name="Coccidioides Genome Resources Consortium"/>
            <consortium name="The Broad Institute Genome Sequencing Platform"/>
            <person name="Henn M.R."/>
            <person name="Sykes S."/>
            <person name="Young S."/>
            <person name="Jaffe D."/>
            <person name="Berlin A."/>
            <person name="Alvarez P."/>
            <person name="Butler J."/>
            <person name="Gnerre S."/>
            <person name="Grabherr M."/>
            <person name="Mauceli E."/>
            <person name="Brockman W."/>
            <person name="Kodira C."/>
            <person name="Alvarado L."/>
            <person name="Zeng Q."/>
            <person name="Crawford M."/>
            <person name="Antoine C."/>
            <person name="Devon K."/>
            <person name="Galgiani J."/>
            <person name="Orsborn K."/>
            <person name="Lewis M.L."/>
            <person name="Nusbaum C."/>
            <person name="Galagan J."/>
            <person name="Birren B."/>
        </authorList>
    </citation>
    <scope>NUCLEOTIDE SEQUENCE [LARGE SCALE GENOMIC DNA]</scope>
    <source>
        <strain evidence="9 10">RMSCC 3488</strain>
    </source>
</reference>
<dbReference type="Gene3D" id="3.75.10.10">
    <property type="entry name" value="L-arginine/glycine Amidinotransferase, Chain A"/>
    <property type="match status" value="1"/>
</dbReference>
<proteinExistence type="inferred from homology"/>
<feature type="active site" description="Amidino-cysteine intermediate" evidence="8">
    <location>
        <position position="340"/>
    </location>
</feature>
<dbReference type="VEuPathDB" id="FungiDB:CPAG_03543"/>
<dbReference type="UniPathway" id="UPA00104">
    <property type="reaction ID" value="UER00579"/>
</dbReference>
<dbReference type="GO" id="GO:0005758">
    <property type="term" value="C:mitochondrial intermembrane space"/>
    <property type="evidence" value="ECO:0007669"/>
    <property type="project" value="TreeGrafter"/>
</dbReference>
<sequence>MPSAKLAMVSADDEWSPLESVIVGRAEHSAFPSEPAHMIEATMPDEHQQSFKPSNPFPPEILQKAQEELDNFASILEREGIRVYRPKEVNWLKIGGYTGAMPRDSLMTVGNTVIEAPFAWGCRKQEVELGYSDILSALAEDGLSKVVRAPKILGRETLYDGVENCSSNGAHTWAINNTRPSFDTADFMRFGKVIIGQLSNVTNMKGVEYLRSVIPEGYTVEILQTDDPHAMHIDATILPLRNKLMVYHPERVTEKALRQHAVFEDWELYAYPFTPEQKDGPPLYMTSPWLVLNALSLDENRIMVEAKDTVFASWVKEKFGMEPIMCPFQHVNSIGGSFHCATVDLKLKRKKRFLLEWDEYTEYPMEI</sequence>
<accession>A0A0J6FAF1</accession>
<evidence type="ECO:0000256" key="2">
    <source>
        <dbReference type="ARBA" id="ARBA00006943"/>
    </source>
</evidence>
<dbReference type="PANTHER" id="PTHR10488">
    <property type="entry name" value="GLYCINE AMIDINOTRANSFERASE, MITOCHONDRIAL"/>
    <property type="match status" value="1"/>
</dbReference>
<dbReference type="SUPFAM" id="SSF55909">
    <property type="entry name" value="Pentein"/>
    <property type="match status" value="1"/>
</dbReference>
<dbReference type="GO" id="GO:0015068">
    <property type="term" value="F:glycine amidinotransferase activity"/>
    <property type="evidence" value="ECO:0007669"/>
    <property type="project" value="UniProtKB-EC"/>
</dbReference>
<dbReference type="PANTHER" id="PTHR10488:SF1">
    <property type="entry name" value="GLYCINE AMIDINOTRANSFERASE, MITOCHONDRIAL"/>
    <property type="match status" value="1"/>
</dbReference>
<dbReference type="GO" id="GO:0006601">
    <property type="term" value="P:creatine biosynthetic process"/>
    <property type="evidence" value="ECO:0007669"/>
    <property type="project" value="UniProtKB-UniPathway"/>
</dbReference>
<feature type="active site" evidence="8">
    <location>
        <position position="232"/>
    </location>
</feature>
<evidence type="ECO:0000313" key="10">
    <source>
        <dbReference type="Proteomes" id="UP000054567"/>
    </source>
</evidence>
<evidence type="ECO:0000256" key="7">
    <source>
        <dbReference type="ARBA" id="ARBA00033346"/>
    </source>
</evidence>
<dbReference type="InterPro" id="IPR033195">
    <property type="entry name" value="AmidinoTrfase"/>
</dbReference>
<name>A0A0J6FAF1_COCPO</name>
<protein>
    <recommendedName>
        <fullName evidence="4">Glycine amidinotransferase, mitochondrial</fullName>
        <ecNumber evidence="3">2.1.4.1</ecNumber>
    </recommendedName>
    <alternativeName>
        <fullName evidence="6">L-arginine:glycine amidinotransferase</fullName>
    </alternativeName>
    <alternativeName>
        <fullName evidence="7">Transamidinase</fullName>
    </alternativeName>
</protein>
<keyword evidence="5 9" id="KW-0808">Transferase</keyword>
<evidence type="ECO:0000313" key="9">
    <source>
        <dbReference type="EMBL" id="KMM67208.1"/>
    </source>
</evidence>
<organism evidence="9 10">
    <name type="scientific">Coccidioides posadasii RMSCC 3488</name>
    <dbReference type="NCBI Taxonomy" id="454284"/>
    <lineage>
        <taxon>Eukaryota</taxon>
        <taxon>Fungi</taxon>
        <taxon>Dikarya</taxon>
        <taxon>Ascomycota</taxon>
        <taxon>Pezizomycotina</taxon>
        <taxon>Eurotiomycetes</taxon>
        <taxon>Eurotiomycetidae</taxon>
        <taxon>Onygenales</taxon>
        <taxon>Onygenaceae</taxon>
        <taxon>Coccidioides</taxon>
    </lineage>
</organism>